<comment type="similarity">
    <text evidence="1">Belongs to the LDH2/MDH2 oxidoreductase family.</text>
</comment>
<dbReference type="PANTHER" id="PTHR11091:SF0">
    <property type="entry name" value="MALATE DEHYDROGENASE"/>
    <property type="match status" value="1"/>
</dbReference>
<dbReference type="Gene3D" id="1.10.1530.10">
    <property type="match status" value="1"/>
</dbReference>
<reference evidence="3" key="1">
    <citation type="submission" date="2022-03" db="EMBL/GenBank/DDBJ databases">
        <title>Brevibacterium spongiae sp. nov., isolated from marine sponge.</title>
        <authorList>
            <person name="Li Z."/>
            <person name="Zhang M."/>
        </authorList>
    </citation>
    <scope>NUCLEOTIDE SEQUENCE</scope>
    <source>
        <strain evidence="3">WHS-Z9</strain>
    </source>
</reference>
<keyword evidence="2" id="KW-0560">Oxidoreductase</keyword>
<dbReference type="InterPro" id="IPR043143">
    <property type="entry name" value="Mal/L-sulf/L-lact_DH-like_NADP"/>
</dbReference>
<evidence type="ECO:0000256" key="2">
    <source>
        <dbReference type="ARBA" id="ARBA00023002"/>
    </source>
</evidence>
<accession>A0ABY5SP10</accession>
<dbReference type="Gene3D" id="3.30.1370.60">
    <property type="entry name" value="Hypothetical oxidoreductase yiak, domain 2"/>
    <property type="match status" value="1"/>
</dbReference>
<dbReference type="PANTHER" id="PTHR11091">
    <property type="entry name" value="OXIDOREDUCTASE-RELATED"/>
    <property type="match status" value="1"/>
</dbReference>
<organism evidence="3 4">
    <name type="scientific">Brevibacterium spongiae</name>
    <dbReference type="NCBI Taxonomy" id="2909672"/>
    <lineage>
        <taxon>Bacteria</taxon>
        <taxon>Bacillati</taxon>
        <taxon>Actinomycetota</taxon>
        <taxon>Actinomycetes</taxon>
        <taxon>Micrococcales</taxon>
        <taxon>Brevibacteriaceae</taxon>
        <taxon>Brevibacterium</taxon>
    </lineage>
</organism>
<dbReference type="Proteomes" id="UP001064879">
    <property type="component" value="Chromosome"/>
</dbReference>
<evidence type="ECO:0000313" key="4">
    <source>
        <dbReference type="Proteomes" id="UP001064879"/>
    </source>
</evidence>
<gene>
    <name evidence="3" type="ORF">L1F31_16180</name>
</gene>
<name>A0ABY5SP10_9MICO</name>
<dbReference type="InterPro" id="IPR043144">
    <property type="entry name" value="Mal/L-sulf/L-lact_DH-like_ah"/>
</dbReference>
<dbReference type="EMBL" id="CP093443">
    <property type="protein sequence ID" value="UVI35636.1"/>
    <property type="molecule type" value="Genomic_DNA"/>
</dbReference>
<dbReference type="Pfam" id="PF02615">
    <property type="entry name" value="Ldh_2"/>
    <property type="match status" value="1"/>
</dbReference>
<keyword evidence="4" id="KW-1185">Reference proteome</keyword>
<evidence type="ECO:0000256" key="1">
    <source>
        <dbReference type="ARBA" id="ARBA00006056"/>
    </source>
</evidence>
<sequence>MNASAVDGSARGVSGDDRISFDDLVAAIESRLTAAGASPSVAKVLAANCATCERDGTLSHGVFRVAGYLDSLTRGWADGVAEASVDVAGPSYIRIDGRNGFAQPALAQARPEIDQALGDTGVAVIALRNSHHFSALWPDLESFAREGRVAMGMIASGKLAVVPEGATRPVFSTNPFGFATPVADADPVVFDFSTSSMSHGDLQLLRAEGKEVPVGTGVDSTGADTTDPNAILDGGGIRPIGGHKGALLSFMIETLAAGLTGGAFTYEIDAEAPEGAHTFRTGQLFIVIDPERGGNDAYLGRVREFVDMLRDAGMDRQPGDRRYANRAEAAERGIPITDTIRSLLD</sequence>
<dbReference type="InterPro" id="IPR003767">
    <property type="entry name" value="Malate/L-lactate_DH-like"/>
</dbReference>
<proteinExistence type="inferred from homology"/>
<dbReference type="RefSeq" id="WP_265418263.1">
    <property type="nucleotide sequence ID" value="NZ_CP093443.1"/>
</dbReference>
<protein>
    <submittedName>
        <fullName evidence="3">Ldh family oxidoreductase</fullName>
    </submittedName>
</protein>
<dbReference type="InterPro" id="IPR036111">
    <property type="entry name" value="Mal/L-sulfo/L-lacto_DH-like_sf"/>
</dbReference>
<dbReference type="SUPFAM" id="SSF89733">
    <property type="entry name" value="L-sulfolactate dehydrogenase-like"/>
    <property type="match status" value="1"/>
</dbReference>
<evidence type="ECO:0000313" key="3">
    <source>
        <dbReference type="EMBL" id="UVI35636.1"/>
    </source>
</evidence>